<evidence type="ECO:0000256" key="1">
    <source>
        <dbReference type="SAM" id="Phobius"/>
    </source>
</evidence>
<dbReference type="InterPro" id="IPR019277">
    <property type="entry name" value="DUF2304"/>
</dbReference>
<keyword evidence="1" id="KW-1133">Transmembrane helix</keyword>
<evidence type="ECO:0008006" key="4">
    <source>
        <dbReference type="Google" id="ProtNLM"/>
    </source>
</evidence>
<protein>
    <recommendedName>
        <fullName evidence="4">DUF2304 domain-containing protein</fullName>
    </recommendedName>
</protein>
<organism evidence="2 3">
    <name type="scientific">Candidatus Beckwithbacteria bacterium GW2011_GWB1_47_15</name>
    <dbReference type="NCBI Taxonomy" id="1618371"/>
    <lineage>
        <taxon>Bacteria</taxon>
        <taxon>Candidatus Beckwithiibacteriota</taxon>
    </lineage>
</organism>
<dbReference type="Pfam" id="PF10066">
    <property type="entry name" value="DUF2304"/>
    <property type="match status" value="1"/>
</dbReference>
<dbReference type="AlphaFoldDB" id="A0A0G1RV34"/>
<feature type="transmembrane region" description="Helical" evidence="1">
    <location>
        <begin position="70"/>
        <end position="90"/>
    </location>
</feature>
<dbReference type="EMBL" id="LCNT01000005">
    <property type="protein sequence ID" value="KKU60971.1"/>
    <property type="molecule type" value="Genomic_DNA"/>
</dbReference>
<gene>
    <name evidence="2" type="ORF">UX85_C0005G0009</name>
</gene>
<feature type="transmembrane region" description="Helical" evidence="1">
    <location>
        <begin position="6"/>
        <end position="23"/>
    </location>
</feature>
<keyword evidence="1" id="KW-0812">Transmembrane</keyword>
<feature type="transmembrane region" description="Helical" evidence="1">
    <location>
        <begin position="30"/>
        <end position="50"/>
    </location>
</feature>
<evidence type="ECO:0000313" key="3">
    <source>
        <dbReference type="Proteomes" id="UP000033860"/>
    </source>
</evidence>
<name>A0A0G1RV34_9BACT</name>
<sequence length="114" mass="12959">MALLPVQIIFSLFLIFAVTRVLLRLKDGSLTLAGFVFWLAVFILAIIGVIRPDLTTIVAFWLGINRGSDVVVYASILLLFYLIFRTNILLENLRHDLTQLVRTLALKDVDRTKK</sequence>
<keyword evidence="1" id="KW-0472">Membrane</keyword>
<dbReference type="Proteomes" id="UP000033860">
    <property type="component" value="Unassembled WGS sequence"/>
</dbReference>
<reference evidence="2 3" key="1">
    <citation type="journal article" date="2015" name="Nature">
        <title>rRNA introns, odd ribosomes, and small enigmatic genomes across a large radiation of phyla.</title>
        <authorList>
            <person name="Brown C.T."/>
            <person name="Hug L.A."/>
            <person name="Thomas B.C."/>
            <person name="Sharon I."/>
            <person name="Castelle C.J."/>
            <person name="Singh A."/>
            <person name="Wilkins M.J."/>
            <person name="Williams K.H."/>
            <person name="Banfield J.F."/>
        </authorList>
    </citation>
    <scope>NUCLEOTIDE SEQUENCE [LARGE SCALE GENOMIC DNA]</scope>
</reference>
<accession>A0A0G1RV34</accession>
<evidence type="ECO:0000313" key="2">
    <source>
        <dbReference type="EMBL" id="KKU60971.1"/>
    </source>
</evidence>
<proteinExistence type="predicted"/>
<comment type="caution">
    <text evidence="2">The sequence shown here is derived from an EMBL/GenBank/DDBJ whole genome shotgun (WGS) entry which is preliminary data.</text>
</comment>